<keyword evidence="4" id="KW-1185">Reference proteome</keyword>
<dbReference type="InterPro" id="IPR024344">
    <property type="entry name" value="MDMPI_metal-binding"/>
</dbReference>
<dbReference type="InterPro" id="IPR017519">
    <property type="entry name" value="CHP03085"/>
</dbReference>
<dbReference type="Pfam" id="PF11716">
    <property type="entry name" value="MDMPI_N"/>
    <property type="match status" value="1"/>
</dbReference>
<name>A0ABT0JVL7_9ACTN</name>
<evidence type="ECO:0000313" key="4">
    <source>
        <dbReference type="Proteomes" id="UP001201873"/>
    </source>
</evidence>
<feature type="compositionally biased region" description="Gly residues" evidence="1">
    <location>
        <begin position="140"/>
        <end position="158"/>
    </location>
</feature>
<evidence type="ECO:0000259" key="2">
    <source>
        <dbReference type="Pfam" id="PF11716"/>
    </source>
</evidence>
<accession>A0ABT0JVL7</accession>
<dbReference type="SUPFAM" id="SSF109854">
    <property type="entry name" value="DinB/YfiT-like putative metalloenzymes"/>
    <property type="match status" value="1"/>
</dbReference>
<dbReference type="RefSeq" id="WP_248824010.1">
    <property type="nucleotide sequence ID" value="NZ_JALKFT010000005.1"/>
</dbReference>
<protein>
    <submittedName>
        <fullName evidence="3">TIGR03085 family metal-binding protein</fullName>
    </submittedName>
</protein>
<sequence length="281" mass="29388">MATGPRPARVQRQALADLLGEYGPAHPTLCTGWTNHDLAAHLVTRERSPWAAPGLVIGRLHGITERAERATMRAHPYPDLIEIFRAGPPRWHPTRFGPLDDATNLVEFFIHAEDIRRSTAVPTARSTIGAGARSAVGSAVGSGAGSGSGSGSGSGAGPGADPSAGSTDGSSVGSNLGFGFGLDIDIAWKPRDLDVASRGMMWNALRLAGLVGFRRAGIGVVAERTDRPGRLTLRGGDPVVEIVGLPEEILLFAFGRGRIAQVDLRGTAADIDHLRHAPIGL</sequence>
<comment type="caution">
    <text evidence="3">The sequence shown here is derived from an EMBL/GenBank/DDBJ whole genome shotgun (WGS) entry which is preliminary data.</text>
</comment>
<proteinExistence type="predicted"/>
<feature type="region of interest" description="Disordered" evidence="1">
    <location>
        <begin position="135"/>
        <end position="168"/>
    </location>
</feature>
<dbReference type="NCBIfam" id="TIGR03083">
    <property type="entry name" value="maleylpyruvate isomerase family mycothiol-dependent enzyme"/>
    <property type="match status" value="1"/>
</dbReference>
<dbReference type="EMBL" id="JALKFT010000005">
    <property type="protein sequence ID" value="MCK9875584.1"/>
    <property type="molecule type" value="Genomic_DNA"/>
</dbReference>
<dbReference type="InterPro" id="IPR017517">
    <property type="entry name" value="Maleyloyr_isom"/>
</dbReference>
<dbReference type="NCBIfam" id="TIGR03085">
    <property type="entry name" value="TIGR03085 family metal-binding protein"/>
    <property type="match status" value="1"/>
</dbReference>
<evidence type="ECO:0000313" key="3">
    <source>
        <dbReference type="EMBL" id="MCK9875584.1"/>
    </source>
</evidence>
<gene>
    <name evidence="3" type="ORF">MXD59_07340</name>
</gene>
<evidence type="ECO:0000256" key="1">
    <source>
        <dbReference type="SAM" id="MobiDB-lite"/>
    </source>
</evidence>
<feature type="domain" description="Mycothiol-dependent maleylpyruvate isomerase metal-binding" evidence="2">
    <location>
        <begin position="12"/>
        <end position="89"/>
    </location>
</feature>
<dbReference type="Proteomes" id="UP001201873">
    <property type="component" value="Unassembled WGS sequence"/>
</dbReference>
<dbReference type="InterPro" id="IPR034660">
    <property type="entry name" value="DinB/YfiT-like"/>
</dbReference>
<organism evidence="3 4">
    <name type="scientific">Frankia umida</name>
    <dbReference type="NCBI Taxonomy" id="573489"/>
    <lineage>
        <taxon>Bacteria</taxon>
        <taxon>Bacillati</taxon>
        <taxon>Actinomycetota</taxon>
        <taxon>Actinomycetes</taxon>
        <taxon>Frankiales</taxon>
        <taxon>Frankiaceae</taxon>
        <taxon>Frankia</taxon>
    </lineage>
</organism>
<reference evidence="3 4" key="1">
    <citation type="submission" date="2022-04" db="EMBL/GenBank/DDBJ databases">
        <title>Genome diversity in the genus Frankia.</title>
        <authorList>
            <person name="Carlos-Shanley C."/>
            <person name="Hahn D."/>
        </authorList>
    </citation>
    <scope>NUCLEOTIDE SEQUENCE [LARGE SCALE GENOMIC DNA]</scope>
    <source>
        <strain evidence="3 4">Ag45/Mut15</strain>
    </source>
</reference>